<keyword evidence="6" id="KW-0732">Signal</keyword>
<dbReference type="Gene3D" id="1.20.82.10">
    <property type="entry name" value="ADP Ribosyl Cyclase, Chain A, domain 1"/>
    <property type="match status" value="1"/>
</dbReference>
<dbReference type="GO" id="GO:0016849">
    <property type="term" value="F:phosphorus-oxygen lyase activity"/>
    <property type="evidence" value="ECO:0007669"/>
    <property type="project" value="TreeGrafter"/>
</dbReference>
<protein>
    <recommendedName>
        <fullName evidence="9">ADP-ribosyl cyclase/cyclic ADP-ribose hydrolase</fullName>
    </recommendedName>
</protein>
<keyword evidence="4" id="KW-0520">NAD</keyword>
<dbReference type="RefSeq" id="XP_038049772.1">
    <property type="nucleotide sequence ID" value="XM_038193844.1"/>
</dbReference>
<evidence type="ECO:0000256" key="4">
    <source>
        <dbReference type="ARBA" id="ARBA00023027"/>
    </source>
</evidence>
<evidence type="ECO:0000256" key="3">
    <source>
        <dbReference type="ARBA" id="ARBA00022801"/>
    </source>
</evidence>
<keyword evidence="5" id="KW-1015">Disulfide bond</keyword>
<dbReference type="GO" id="GO:0016740">
    <property type="term" value="F:transferase activity"/>
    <property type="evidence" value="ECO:0007669"/>
    <property type="project" value="UniProtKB-KW"/>
</dbReference>
<evidence type="ECO:0000256" key="2">
    <source>
        <dbReference type="ARBA" id="ARBA00022679"/>
    </source>
</evidence>
<dbReference type="CDD" id="cd04759">
    <property type="entry name" value="Rib_hydrolase"/>
    <property type="match status" value="1"/>
</dbReference>
<organism evidence="7 8">
    <name type="scientific">Patiria miniata</name>
    <name type="common">Bat star</name>
    <name type="synonym">Asterina miniata</name>
    <dbReference type="NCBI Taxonomy" id="46514"/>
    <lineage>
        <taxon>Eukaryota</taxon>
        <taxon>Metazoa</taxon>
        <taxon>Echinodermata</taxon>
        <taxon>Eleutherozoa</taxon>
        <taxon>Asterozoa</taxon>
        <taxon>Asteroidea</taxon>
        <taxon>Valvatacea</taxon>
        <taxon>Valvatida</taxon>
        <taxon>Asterinidae</taxon>
        <taxon>Patiria</taxon>
    </lineage>
</organism>
<dbReference type="GO" id="GO:0061809">
    <property type="term" value="F:NAD+ nucleosidase activity, cyclic ADP-ribose generating"/>
    <property type="evidence" value="ECO:0007669"/>
    <property type="project" value="InterPro"/>
</dbReference>
<dbReference type="OMA" id="ATMELPN"/>
<dbReference type="PANTHER" id="PTHR10912">
    <property type="entry name" value="ADP-RIBOSYL CYCLASE"/>
    <property type="match status" value="1"/>
</dbReference>
<evidence type="ECO:0000313" key="8">
    <source>
        <dbReference type="Proteomes" id="UP000887568"/>
    </source>
</evidence>
<keyword evidence="2" id="KW-0808">Transferase</keyword>
<evidence type="ECO:0000256" key="5">
    <source>
        <dbReference type="ARBA" id="ARBA00023157"/>
    </source>
</evidence>
<feature type="signal peptide" evidence="6">
    <location>
        <begin position="1"/>
        <end position="26"/>
    </location>
</feature>
<feature type="chain" id="PRO_5037413379" description="ADP-ribosyl cyclase/cyclic ADP-ribose hydrolase" evidence="6">
    <location>
        <begin position="27"/>
        <end position="338"/>
    </location>
</feature>
<dbReference type="OrthoDB" id="10028716at2759"/>
<accession>A0A913ZDB8</accession>
<reference evidence="7" key="1">
    <citation type="submission" date="2022-11" db="UniProtKB">
        <authorList>
            <consortium name="EnsemblMetazoa"/>
        </authorList>
    </citation>
    <scope>IDENTIFICATION</scope>
</reference>
<sequence length="338" mass="37010">MLFESLLPNFVGPLVLACLATPTCRGESLASVLKRVDDEDFAARVNGDRAAGPGTTLDIKEIVIGRCWDYQRVIGMKEGKPLSEVDCNGTAWPAFVNAFAYKSPCSTPEDAFSNFIKIMTVSLPVNGTLFWSGTKNLALMYSELSGGTMFSLELTFFGYTVNGLTWCGKHTGGIHGINYDSCPSFGDQSCQSPVSTVFWGSASMSFARQARGSISVLLDGSDPRGAFRNNSFFATMELPNLDTAMVDLVNIIVVHDLDGHIVDTCDNGTILILKDRIIQRGLQWKCKDDPKLAKLIQCTENPDNEKCNLTSGVNTLHGRSWNFIVLTLLASLWMIWTC</sequence>
<dbReference type="Pfam" id="PF02267">
    <property type="entry name" value="Rib_hydrolayse"/>
    <property type="match status" value="1"/>
</dbReference>
<keyword evidence="3" id="KW-0378">Hydrolase</keyword>
<evidence type="ECO:0008006" key="9">
    <source>
        <dbReference type="Google" id="ProtNLM"/>
    </source>
</evidence>
<keyword evidence="8" id="KW-1185">Reference proteome</keyword>
<dbReference type="Proteomes" id="UP000887568">
    <property type="component" value="Unplaced"/>
</dbReference>
<comment type="similarity">
    <text evidence="1">Belongs to the ADP-ribosyl cyclase family.</text>
</comment>
<dbReference type="AlphaFoldDB" id="A0A913ZDB8"/>
<proteinExistence type="inferred from homology"/>
<name>A0A913ZDB8_PATMI</name>
<dbReference type="PANTHER" id="PTHR10912:SF7">
    <property type="entry name" value="ADP-RIBOSYL CYCLASE_CYCLIC ADP-RIBOSE HYDROLASE"/>
    <property type="match status" value="1"/>
</dbReference>
<dbReference type="GO" id="GO:0005886">
    <property type="term" value="C:plasma membrane"/>
    <property type="evidence" value="ECO:0007669"/>
    <property type="project" value="TreeGrafter"/>
</dbReference>
<dbReference type="GeneID" id="119723293"/>
<dbReference type="InterPro" id="IPR003193">
    <property type="entry name" value="ADP-ribosyl_cyclase"/>
</dbReference>
<evidence type="ECO:0000256" key="6">
    <source>
        <dbReference type="SAM" id="SignalP"/>
    </source>
</evidence>
<evidence type="ECO:0000313" key="7">
    <source>
        <dbReference type="EnsemblMetazoa" id="XP_038049772.1"/>
    </source>
</evidence>
<dbReference type="SUPFAM" id="SSF52309">
    <property type="entry name" value="N-(deoxy)ribosyltransferase-like"/>
    <property type="match status" value="1"/>
</dbReference>
<dbReference type="Gene3D" id="3.40.50.720">
    <property type="entry name" value="NAD(P)-binding Rossmann-like Domain"/>
    <property type="match status" value="1"/>
</dbReference>
<evidence type="ECO:0000256" key="1">
    <source>
        <dbReference type="ARBA" id="ARBA00005406"/>
    </source>
</evidence>
<dbReference type="EnsemblMetazoa" id="XM_038193844.1">
    <property type="protein sequence ID" value="XP_038049772.1"/>
    <property type="gene ID" value="LOC119723293"/>
</dbReference>